<feature type="non-terminal residue" evidence="1">
    <location>
        <position position="65"/>
    </location>
</feature>
<gene>
    <name evidence="1" type="ORF">FOZ63_019669</name>
</gene>
<evidence type="ECO:0000313" key="2">
    <source>
        <dbReference type="Proteomes" id="UP000553632"/>
    </source>
</evidence>
<dbReference type="Proteomes" id="UP000553632">
    <property type="component" value="Unassembled WGS sequence"/>
</dbReference>
<sequence length="65" mass="7126">ENLLSSQRPGWSQDLQCTRVGSGRCCHGQIMRDLSSNCTAGHGIPSELVCSQQGRRPHLPRRLPG</sequence>
<dbReference type="EMBL" id="JABANO010007608">
    <property type="protein sequence ID" value="KAF4749829.1"/>
    <property type="molecule type" value="Genomic_DNA"/>
</dbReference>
<keyword evidence="2" id="KW-1185">Reference proteome</keyword>
<organism evidence="1 2">
    <name type="scientific">Perkinsus olseni</name>
    <name type="common">Perkinsus atlanticus</name>
    <dbReference type="NCBI Taxonomy" id="32597"/>
    <lineage>
        <taxon>Eukaryota</taxon>
        <taxon>Sar</taxon>
        <taxon>Alveolata</taxon>
        <taxon>Perkinsozoa</taxon>
        <taxon>Perkinsea</taxon>
        <taxon>Perkinsida</taxon>
        <taxon>Perkinsidae</taxon>
        <taxon>Perkinsus</taxon>
    </lineage>
</organism>
<proteinExistence type="predicted"/>
<protein>
    <submittedName>
        <fullName evidence="1">Uncharacterized protein</fullName>
    </submittedName>
</protein>
<accession>A0A7J6TWK9</accession>
<dbReference type="AlphaFoldDB" id="A0A7J6TWK9"/>
<feature type="non-terminal residue" evidence="1">
    <location>
        <position position="1"/>
    </location>
</feature>
<evidence type="ECO:0000313" key="1">
    <source>
        <dbReference type="EMBL" id="KAF4749829.1"/>
    </source>
</evidence>
<reference evidence="1 2" key="1">
    <citation type="submission" date="2020-04" db="EMBL/GenBank/DDBJ databases">
        <title>Perkinsus olseni comparative genomics.</title>
        <authorList>
            <person name="Bogema D.R."/>
        </authorList>
    </citation>
    <scope>NUCLEOTIDE SEQUENCE [LARGE SCALE GENOMIC DNA]</scope>
    <source>
        <strain evidence="1 2">ATCC PRA-207</strain>
    </source>
</reference>
<name>A0A7J6TWK9_PEROL</name>
<comment type="caution">
    <text evidence="1">The sequence shown here is derived from an EMBL/GenBank/DDBJ whole genome shotgun (WGS) entry which is preliminary data.</text>
</comment>